<gene>
    <name evidence="2" type="ORF">SH580_03110</name>
</gene>
<sequence>MKLRPHLMLFLAWASVYSLANSADFYVDVSLGDDGAIGSKMYPFATIERAMREVDGPGGTIHLQAGMTYREEVVIRKGGTEVTPLVIEGNGAVINLGRDVTSGPWEVVGDAYRLNLEIPEFSRHYVTSPLFVNGLPVWAEHPEGRGKPAWHGGSLKYNELGQMIVRFPEGLTPENARVVITGPDRSPAVHASGGQYVIIRNLTTAFAGNDGFNFHNRCTNFKLEGVRALFNGDQGISSHGQCEVHVYQSEVAFNGSQSAGVVDINDAVTKYTNVLCHHNRGSGFLLRGKAHKLESVVAFGHIAADLPRSSESIDIVDSFSGEVRLPAQFLDGDCASTLAQRSERFESLLP</sequence>
<name>A0ABZ0RKV1_9BACT</name>
<accession>A0ABZ0RKV1</accession>
<keyword evidence="1" id="KW-0732">Signal</keyword>
<evidence type="ECO:0000313" key="3">
    <source>
        <dbReference type="Proteomes" id="UP001324993"/>
    </source>
</evidence>
<feature type="chain" id="PRO_5046212833" description="Right handed beta helix domain-containing protein" evidence="1">
    <location>
        <begin position="21"/>
        <end position="350"/>
    </location>
</feature>
<dbReference type="SUPFAM" id="SSF51126">
    <property type="entry name" value="Pectin lyase-like"/>
    <property type="match status" value="1"/>
</dbReference>
<feature type="signal peptide" evidence="1">
    <location>
        <begin position="1"/>
        <end position="20"/>
    </location>
</feature>
<protein>
    <recommendedName>
        <fullName evidence="4">Right handed beta helix domain-containing protein</fullName>
    </recommendedName>
</protein>
<dbReference type="InterPro" id="IPR011050">
    <property type="entry name" value="Pectin_lyase_fold/virulence"/>
</dbReference>
<organism evidence="2 3">
    <name type="scientific">Coraliomargarita algicola</name>
    <dbReference type="NCBI Taxonomy" id="3092156"/>
    <lineage>
        <taxon>Bacteria</taxon>
        <taxon>Pseudomonadati</taxon>
        <taxon>Verrucomicrobiota</taxon>
        <taxon>Opitutia</taxon>
        <taxon>Puniceicoccales</taxon>
        <taxon>Coraliomargaritaceae</taxon>
        <taxon>Coraliomargarita</taxon>
    </lineage>
</organism>
<dbReference type="EMBL" id="CP138858">
    <property type="protein sequence ID" value="WPJ96692.1"/>
    <property type="molecule type" value="Genomic_DNA"/>
</dbReference>
<dbReference type="Gene3D" id="2.160.20.10">
    <property type="entry name" value="Single-stranded right-handed beta-helix, Pectin lyase-like"/>
    <property type="match status" value="1"/>
</dbReference>
<keyword evidence="3" id="KW-1185">Reference proteome</keyword>
<dbReference type="RefSeq" id="WP_319833549.1">
    <property type="nucleotide sequence ID" value="NZ_CP138858.1"/>
</dbReference>
<evidence type="ECO:0000313" key="2">
    <source>
        <dbReference type="EMBL" id="WPJ96692.1"/>
    </source>
</evidence>
<dbReference type="InterPro" id="IPR012334">
    <property type="entry name" value="Pectin_lyas_fold"/>
</dbReference>
<evidence type="ECO:0008006" key="4">
    <source>
        <dbReference type="Google" id="ProtNLM"/>
    </source>
</evidence>
<proteinExistence type="predicted"/>
<reference evidence="2 3" key="1">
    <citation type="submission" date="2023-11" db="EMBL/GenBank/DDBJ databases">
        <title>Coraliomargarita sp. nov., isolated from marine algae.</title>
        <authorList>
            <person name="Lee J.K."/>
            <person name="Baek J.H."/>
            <person name="Kim J.M."/>
            <person name="Choi D.G."/>
            <person name="Jeon C.O."/>
        </authorList>
    </citation>
    <scope>NUCLEOTIDE SEQUENCE [LARGE SCALE GENOMIC DNA]</scope>
    <source>
        <strain evidence="2 3">J2-16</strain>
    </source>
</reference>
<evidence type="ECO:0000256" key="1">
    <source>
        <dbReference type="SAM" id="SignalP"/>
    </source>
</evidence>
<dbReference type="Proteomes" id="UP001324993">
    <property type="component" value="Chromosome"/>
</dbReference>